<keyword evidence="6 8" id="KW-1133">Transmembrane helix</keyword>
<reference evidence="9" key="1">
    <citation type="submission" date="2013-07" db="EMBL/GenBank/DDBJ databases">
        <authorList>
            <person name="McIlroy S."/>
        </authorList>
    </citation>
    <scope>NUCLEOTIDE SEQUENCE [LARGE SCALE GENOMIC DNA]</scope>
    <source>
        <strain evidence="9">Run_A_D11</strain>
    </source>
</reference>
<dbReference type="OrthoDB" id="9812358at2"/>
<dbReference type="PANTHER" id="PTHR21716:SF53">
    <property type="entry name" value="PERMEASE PERM-RELATED"/>
    <property type="match status" value="1"/>
</dbReference>
<feature type="transmembrane region" description="Helical" evidence="8">
    <location>
        <begin position="251"/>
        <end position="276"/>
    </location>
</feature>
<keyword evidence="4" id="KW-1003">Cell membrane</keyword>
<name>W6M632_9GAMM</name>
<comment type="similarity">
    <text evidence="2">Belongs to the autoinducer-2 exporter (AI-2E) (TC 2.A.86) family.</text>
</comment>
<feature type="transmembrane region" description="Helical" evidence="8">
    <location>
        <begin position="318"/>
        <end position="351"/>
    </location>
</feature>
<feature type="transmembrane region" description="Helical" evidence="8">
    <location>
        <begin position="12"/>
        <end position="32"/>
    </location>
</feature>
<feature type="transmembrane region" description="Helical" evidence="8">
    <location>
        <begin position="288"/>
        <end position="306"/>
    </location>
</feature>
<comment type="caution">
    <text evidence="9">The sequence shown here is derived from an EMBL/GenBank/DDBJ whole genome shotgun (WGS) entry which is preliminary data.</text>
</comment>
<feature type="transmembrane region" description="Helical" evidence="8">
    <location>
        <begin position="169"/>
        <end position="188"/>
    </location>
</feature>
<evidence type="ECO:0000256" key="2">
    <source>
        <dbReference type="ARBA" id="ARBA00009773"/>
    </source>
</evidence>
<evidence type="ECO:0000256" key="6">
    <source>
        <dbReference type="ARBA" id="ARBA00022989"/>
    </source>
</evidence>
<comment type="subcellular location">
    <subcellularLocation>
        <location evidence="1">Cell membrane</location>
        <topology evidence="1">Multi-pass membrane protein</topology>
    </subcellularLocation>
</comment>
<protein>
    <recommendedName>
        <fullName evidence="11">AI-2E family transporter</fullName>
    </recommendedName>
</protein>
<feature type="transmembrane region" description="Helical" evidence="8">
    <location>
        <begin position="38"/>
        <end position="59"/>
    </location>
</feature>
<evidence type="ECO:0000256" key="7">
    <source>
        <dbReference type="ARBA" id="ARBA00023136"/>
    </source>
</evidence>
<evidence type="ECO:0000256" key="8">
    <source>
        <dbReference type="SAM" id="Phobius"/>
    </source>
</evidence>
<evidence type="ECO:0000256" key="5">
    <source>
        <dbReference type="ARBA" id="ARBA00022692"/>
    </source>
</evidence>
<dbReference type="InterPro" id="IPR002549">
    <property type="entry name" value="AI-2E-like"/>
</dbReference>
<reference evidence="9" key="2">
    <citation type="submission" date="2014-03" db="EMBL/GenBank/DDBJ databases">
        <title>Candidatus Competibacter-lineage genomes retrieved from metagenomes reveal functional metabolic diversity.</title>
        <authorList>
            <person name="McIlroy S.J."/>
            <person name="Albertsen M."/>
            <person name="Andresen E.K."/>
            <person name="Saunders A.M."/>
            <person name="Kristiansen R."/>
            <person name="Stokholm-Bjerregaard M."/>
            <person name="Nielsen K.L."/>
            <person name="Nielsen P.H."/>
        </authorList>
    </citation>
    <scope>NUCLEOTIDE SEQUENCE</scope>
    <source>
        <strain evidence="9">Run_A_D11</strain>
    </source>
</reference>
<evidence type="ECO:0000256" key="3">
    <source>
        <dbReference type="ARBA" id="ARBA00022448"/>
    </source>
</evidence>
<dbReference type="STRING" id="1400863.BN873_140033"/>
<dbReference type="Proteomes" id="UP000035760">
    <property type="component" value="Unassembled WGS sequence"/>
</dbReference>
<evidence type="ECO:0008006" key="11">
    <source>
        <dbReference type="Google" id="ProtNLM"/>
    </source>
</evidence>
<keyword evidence="10" id="KW-1185">Reference proteome</keyword>
<feature type="transmembrane region" description="Helical" evidence="8">
    <location>
        <begin position="68"/>
        <end position="89"/>
    </location>
</feature>
<evidence type="ECO:0000256" key="4">
    <source>
        <dbReference type="ARBA" id="ARBA00022475"/>
    </source>
</evidence>
<dbReference type="GO" id="GO:0005886">
    <property type="term" value="C:plasma membrane"/>
    <property type="evidence" value="ECO:0007669"/>
    <property type="project" value="UniProtKB-SubCell"/>
</dbReference>
<dbReference type="PANTHER" id="PTHR21716">
    <property type="entry name" value="TRANSMEMBRANE PROTEIN"/>
    <property type="match status" value="1"/>
</dbReference>
<keyword evidence="5 8" id="KW-0812">Transmembrane</keyword>
<gene>
    <name evidence="9" type="ORF">BN873_140033</name>
</gene>
<evidence type="ECO:0000313" key="10">
    <source>
        <dbReference type="Proteomes" id="UP000035760"/>
    </source>
</evidence>
<dbReference type="Pfam" id="PF01594">
    <property type="entry name" value="AI-2E_transport"/>
    <property type="match status" value="1"/>
</dbReference>
<keyword evidence="3" id="KW-0813">Transport</keyword>
<keyword evidence="7 8" id="KW-0472">Membrane</keyword>
<organism evidence="9 10">
    <name type="scientific">Candidatus Competibacter denitrificans Run_A_D11</name>
    <dbReference type="NCBI Taxonomy" id="1400863"/>
    <lineage>
        <taxon>Bacteria</taxon>
        <taxon>Pseudomonadati</taxon>
        <taxon>Pseudomonadota</taxon>
        <taxon>Gammaproteobacteria</taxon>
        <taxon>Candidatus Competibacteraceae</taxon>
        <taxon>Candidatus Competibacter</taxon>
    </lineage>
</organism>
<evidence type="ECO:0000256" key="1">
    <source>
        <dbReference type="ARBA" id="ARBA00004651"/>
    </source>
</evidence>
<accession>W6M632</accession>
<evidence type="ECO:0000313" key="9">
    <source>
        <dbReference type="EMBL" id="CDI01210.1"/>
    </source>
</evidence>
<feature type="transmembrane region" description="Helical" evidence="8">
    <location>
        <begin position="228"/>
        <end position="245"/>
    </location>
</feature>
<dbReference type="AlphaFoldDB" id="W6M632"/>
<dbReference type="RefSeq" id="WP_048670330.1">
    <property type="nucleotide sequence ID" value="NZ_CBTJ020000019.1"/>
</dbReference>
<sequence>MDIIANRLLRQAIPLFNTMAGVVLILGIAAILMLGKDVIVYLALALLLSFALTPIVIWLERIKAGRGLAVLGAILVALTLIVGIAYVAYQQATTLAADMPSYEGTIRQKVSGLSQKLGESSVFSNAADSLARALTELEKIGGDAPAVQIVRIDNKPHGFEAIQRYLTPALQPVASLAVVLLMTAFMLAQREDLRNRVIRLAGAEDIQQTTAALDDAGFRVGRQLLTQLAVNIALGLIIGTGLWLIGLPSPYLWGIIYGLLNFVPYLGLIGLIPPLFIAFATDPGWNSFLWTAGLFAIVEPVSTNIVEPMLYGRTSGLSPIAIVIAATVWAFLWGPIGLVLSTPLTICLVVIGRHIPRLQFLDILLGDRPALQPHEIFYQRMLAGDPREAEARARELLKDRSLSTYYDEIALEAIRRSHLDIVRGSVADDRLTTLVTSSEALVDALDDVKPLKRRGRNLTAEAEAALETIRADREIEKKVFTAEDLREEWRTPQPVAILHGTHPLDGAAAKMLGQVLTKHGLTARVWPLSEAAEISSEAAGTVALVCLSFIEPLSTLHLRAFSRQVARRAPQAKVMLCIWQKTDESILKEWRRKLRVGHLVTTTADALDAAAKLASIR</sequence>
<dbReference type="EMBL" id="CBTJ020000019">
    <property type="protein sequence ID" value="CDI01210.1"/>
    <property type="molecule type" value="Genomic_DNA"/>
</dbReference>
<proteinExistence type="inferred from homology"/>
<dbReference type="GO" id="GO:0055085">
    <property type="term" value="P:transmembrane transport"/>
    <property type="evidence" value="ECO:0007669"/>
    <property type="project" value="TreeGrafter"/>
</dbReference>